<comment type="caution">
    <text evidence="1">The sequence shown here is derived from an EMBL/GenBank/DDBJ whole genome shotgun (WGS) entry which is preliminary data.</text>
</comment>
<organism evidence="1 2">
    <name type="scientific">Smittium simulii</name>
    <dbReference type="NCBI Taxonomy" id="133385"/>
    <lineage>
        <taxon>Eukaryota</taxon>
        <taxon>Fungi</taxon>
        <taxon>Fungi incertae sedis</taxon>
        <taxon>Zoopagomycota</taxon>
        <taxon>Kickxellomycotina</taxon>
        <taxon>Harpellomycetes</taxon>
        <taxon>Harpellales</taxon>
        <taxon>Legeriomycetaceae</taxon>
        <taxon>Smittium</taxon>
    </lineage>
</organism>
<dbReference type="Proteomes" id="UP000245383">
    <property type="component" value="Unassembled WGS sequence"/>
</dbReference>
<keyword evidence="2" id="KW-1185">Reference proteome</keyword>
<name>A0A2T9Y5H9_9FUNG</name>
<gene>
    <name evidence="1" type="ORF">BB561_006274</name>
</gene>
<dbReference type="AlphaFoldDB" id="A0A2T9Y5H9"/>
<evidence type="ECO:0000313" key="1">
    <source>
        <dbReference type="EMBL" id="PVU87578.1"/>
    </source>
</evidence>
<accession>A0A2T9Y5H9</accession>
<protein>
    <submittedName>
        <fullName evidence="1">Uncharacterized protein</fullName>
    </submittedName>
</protein>
<reference evidence="1 2" key="1">
    <citation type="journal article" date="2018" name="MBio">
        <title>Comparative Genomics Reveals the Core Gene Toolbox for the Fungus-Insect Symbiosis.</title>
        <authorList>
            <person name="Wang Y."/>
            <person name="Stata M."/>
            <person name="Wang W."/>
            <person name="Stajich J.E."/>
            <person name="White M.M."/>
            <person name="Moncalvo J.M."/>
        </authorList>
    </citation>
    <scope>NUCLEOTIDE SEQUENCE [LARGE SCALE GENOMIC DNA]</scope>
    <source>
        <strain evidence="1 2">SWE-8-4</strain>
    </source>
</reference>
<sequence length="91" mass="10300">MFSNIRCTNVATIDCRVYNDYTVIADSIKFCDSCKIDAFVICDVPGVRKVNESFTCTNGSETFENGRFRSSCKLELNLCNYIISVNAVRFE</sequence>
<dbReference type="EMBL" id="MBFR01000477">
    <property type="protein sequence ID" value="PVU87578.1"/>
    <property type="molecule type" value="Genomic_DNA"/>
</dbReference>
<proteinExistence type="predicted"/>
<evidence type="ECO:0000313" key="2">
    <source>
        <dbReference type="Proteomes" id="UP000245383"/>
    </source>
</evidence>